<sequence length="176" mass="19030">MADLRGVDAETVEPNDSFDPIPNGEYLCIITTSEMKPTKAGDGAYLELELQVIEGPCQGRKLWDRLNLNNANETAVKIAKGTLSAICRAVGVLQPTDSCELHDLPLVAKVACRKRDDTDELTNVIKSYKKRPGTALDPVTPHGSAERRPNASPKLRESGAEAPTSHAGSTPPWKRA</sequence>
<dbReference type="RefSeq" id="WP_145370858.1">
    <property type="nucleotide sequence ID" value="NZ_CP036275.1"/>
</dbReference>
<dbReference type="KEGG" id="mri:Mal4_40470"/>
<dbReference type="EMBL" id="CP036275">
    <property type="protein sequence ID" value="QDU39701.1"/>
    <property type="molecule type" value="Genomic_DNA"/>
</dbReference>
<gene>
    <name evidence="2" type="ORF">Mal4_40470</name>
</gene>
<feature type="compositionally biased region" description="Basic and acidic residues" evidence="1">
    <location>
        <begin position="144"/>
        <end position="159"/>
    </location>
</feature>
<evidence type="ECO:0000313" key="3">
    <source>
        <dbReference type="Proteomes" id="UP000320496"/>
    </source>
</evidence>
<evidence type="ECO:0008006" key="4">
    <source>
        <dbReference type="Google" id="ProtNLM"/>
    </source>
</evidence>
<evidence type="ECO:0000313" key="2">
    <source>
        <dbReference type="EMBL" id="QDU39701.1"/>
    </source>
</evidence>
<dbReference type="AlphaFoldDB" id="A0A517ZB96"/>
<protein>
    <recommendedName>
        <fullName evidence="4">DUF669 domain-containing protein</fullName>
    </recommendedName>
</protein>
<evidence type="ECO:0000256" key="1">
    <source>
        <dbReference type="SAM" id="MobiDB-lite"/>
    </source>
</evidence>
<dbReference type="OrthoDB" id="5220at2"/>
<reference evidence="2 3" key="1">
    <citation type="submission" date="2019-02" db="EMBL/GenBank/DDBJ databases">
        <title>Deep-cultivation of Planctomycetes and their phenomic and genomic characterization uncovers novel biology.</title>
        <authorList>
            <person name="Wiegand S."/>
            <person name="Jogler M."/>
            <person name="Boedeker C."/>
            <person name="Pinto D."/>
            <person name="Vollmers J."/>
            <person name="Rivas-Marin E."/>
            <person name="Kohn T."/>
            <person name="Peeters S.H."/>
            <person name="Heuer A."/>
            <person name="Rast P."/>
            <person name="Oberbeckmann S."/>
            <person name="Bunk B."/>
            <person name="Jeske O."/>
            <person name="Meyerdierks A."/>
            <person name="Storesund J.E."/>
            <person name="Kallscheuer N."/>
            <person name="Luecker S."/>
            <person name="Lage O.M."/>
            <person name="Pohl T."/>
            <person name="Merkel B.J."/>
            <person name="Hornburger P."/>
            <person name="Mueller R.-W."/>
            <person name="Bruemmer F."/>
            <person name="Labrenz M."/>
            <person name="Spormann A.M."/>
            <person name="Op den Camp H."/>
            <person name="Overmann J."/>
            <person name="Amann R."/>
            <person name="Jetten M.S.M."/>
            <person name="Mascher T."/>
            <person name="Medema M.H."/>
            <person name="Devos D.P."/>
            <person name="Kaster A.-K."/>
            <person name="Ovreas L."/>
            <person name="Rohde M."/>
            <person name="Galperin M.Y."/>
            <person name="Jogler C."/>
        </authorList>
    </citation>
    <scope>NUCLEOTIDE SEQUENCE [LARGE SCALE GENOMIC DNA]</scope>
    <source>
        <strain evidence="2 3">Mal4</strain>
    </source>
</reference>
<dbReference type="InterPro" id="IPR007731">
    <property type="entry name" value="DUF669"/>
</dbReference>
<organism evidence="2 3">
    <name type="scientific">Maioricimonas rarisocia</name>
    <dbReference type="NCBI Taxonomy" id="2528026"/>
    <lineage>
        <taxon>Bacteria</taxon>
        <taxon>Pseudomonadati</taxon>
        <taxon>Planctomycetota</taxon>
        <taxon>Planctomycetia</taxon>
        <taxon>Planctomycetales</taxon>
        <taxon>Planctomycetaceae</taxon>
        <taxon>Maioricimonas</taxon>
    </lineage>
</organism>
<keyword evidence="3" id="KW-1185">Reference proteome</keyword>
<name>A0A517ZB96_9PLAN</name>
<accession>A0A517ZB96</accession>
<proteinExistence type="predicted"/>
<dbReference type="Proteomes" id="UP000320496">
    <property type="component" value="Chromosome"/>
</dbReference>
<dbReference type="Pfam" id="PF05037">
    <property type="entry name" value="DUF669"/>
    <property type="match status" value="1"/>
</dbReference>
<feature type="region of interest" description="Disordered" evidence="1">
    <location>
        <begin position="129"/>
        <end position="176"/>
    </location>
</feature>